<evidence type="ECO:0000256" key="3">
    <source>
        <dbReference type="ARBA" id="ARBA00023235"/>
    </source>
</evidence>
<dbReference type="InterPro" id="IPR014748">
    <property type="entry name" value="Enoyl-CoA_hydra_C"/>
</dbReference>
<dbReference type="PANTHER" id="PTHR43684:SF1">
    <property type="entry name" value="ENOYL-COA DELTA ISOMERASE 2"/>
    <property type="match status" value="1"/>
</dbReference>
<dbReference type="PANTHER" id="PTHR43684">
    <property type="match status" value="1"/>
</dbReference>
<dbReference type="SUPFAM" id="SSF52096">
    <property type="entry name" value="ClpP/crotonase"/>
    <property type="match status" value="1"/>
</dbReference>
<proteinExistence type="predicted"/>
<dbReference type="GO" id="GO:0005777">
    <property type="term" value="C:peroxisome"/>
    <property type="evidence" value="ECO:0007669"/>
    <property type="project" value="UniProtKB-SubCell"/>
</dbReference>
<dbReference type="EMBL" id="NAJM01000014">
    <property type="protein sequence ID" value="RVX72061.1"/>
    <property type="molecule type" value="Genomic_DNA"/>
</dbReference>
<evidence type="ECO:0000313" key="5">
    <source>
        <dbReference type="Proteomes" id="UP000288859"/>
    </source>
</evidence>
<comment type="caution">
    <text evidence="4">The sequence shown here is derived from an EMBL/GenBank/DDBJ whole genome shotgun (WGS) entry which is preliminary data.</text>
</comment>
<evidence type="ECO:0000256" key="2">
    <source>
        <dbReference type="ARBA" id="ARBA00023140"/>
    </source>
</evidence>
<evidence type="ECO:0008006" key="6">
    <source>
        <dbReference type="Google" id="ProtNLM"/>
    </source>
</evidence>
<keyword evidence="2" id="KW-0576">Peroxisome</keyword>
<sequence length="191" mass="21433">MTSIYENEEEPIIPEETIQILDAYHQLLITTDKILIAAVNGPGVGYGLSSIALFDFVYSDPDAYFFAPFVKLGVCAEACSSFTLPRILGRQRASMLLLANERIGAAELRDAGLITYIVTSDRLMPSVMQMAEKITKLPSDSLLANKSLLMRAYREELLLANEMELRVLRERARSQEAKGAIRAFLEERKKR</sequence>
<gene>
    <name evidence="4" type="ORF">B0A52_04659</name>
</gene>
<dbReference type="VEuPathDB" id="FungiDB:PV10_01062"/>
<dbReference type="Proteomes" id="UP000288859">
    <property type="component" value="Unassembled WGS sequence"/>
</dbReference>
<dbReference type="InterPro" id="IPR001753">
    <property type="entry name" value="Enoyl-CoA_hydra/iso"/>
</dbReference>
<organism evidence="4 5">
    <name type="scientific">Exophiala mesophila</name>
    <name type="common">Black yeast-like fungus</name>
    <dbReference type="NCBI Taxonomy" id="212818"/>
    <lineage>
        <taxon>Eukaryota</taxon>
        <taxon>Fungi</taxon>
        <taxon>Dikarya</taxon>
        <taxon>Ascomycota</taxon>
        <taxon>Pezizomycotina</taxon>
        <taxon>Eurotiomycetes</taxon>
        <taxon>Chaetothyriomycetidae</taxon>
        <taxon>Chaetothyriales</taxon>
        <taxon>Herpotrichiellaceae</taxon>
        <taxon>Exophiala</taxon>
    </lineage>
</organism>
<keyword evidence="3" id="KW-0413">Isomerase</keyword>
<dbReference type="InterPro" id="IPR029045">
    <property type="entry name" value="ClpP/crotonase-like_dom_sf"/>
</dbReference>
<dbReference type="OrthoDB" id="448450at2759"/>
<name>A0A438N8V9_EXOME</name>
<evidence type="ECO:0000256" key="1">
    <source>
        <dbReference type="ARBA" id="ARBA00004275"/>
    </source>
</evidence>
<dbReference type="Gene3D" id="3.90.226.10">
    <property type="entry name" value="2-enoyl-CoA Hydratase, Chain A, domain 1"/>
    <property type="match status" value="1"/>
</dbReference>
<dbReference type="GO" id="GO:0004165">
    <property type="term" value="F:delta(3)-delta(2)-enoyl-CoA isomerase activity"/>
    <property type="evidence" value="ECO:0007669"/>
    <property type="project" value="UniProtKB-ARBA"/>
</dbReference>
<reference evidence="4 5" key="1">
    <citation type="submission" date="2017-03" db="EMBL/GenBank/DDBJ databases">
        <title>Genomes of endolithic fungi from Antarctica.</title>
        <authorList>
            <person name="Coleine C."/>
            <person name="Masonjones S."/>
            <person name="Stajich J.E."/>
        </authorList>
    </citation>
    <scope>NUCLEOTIDE SEQUENCE [LARGE SCALE GENOMIC DNA]</scope>
    <source>
        <strain evidence="4 5">CCFEE 6314</strain>
    </source>
</reference>
<protein>
    <recommendedName>
        <fullName evidence="6">Enoyl-CoA hydratase</fullName>
    </recommendedName>
</protein>
<dbReference type="InterPro" id="IPR051053">
    <property type="entry name" value="ECH/Chromodomain_protein"/>
</dbReference>
<dbReference type="Gene3D" id="1.10.12.10">
    <property type="entry name" value="Lyase 2-enoyl-coa Hydratase, Chain A, domain 2"/>
    <property type="match status" value="1"/>
</dbReference>
<comment type="subcellular location">
    <subcellularLocation>
        <location evidence="1">Peroxisome</location>
    </subcellularLocation>
</comment>
<dbReference type="CDD" id="cd06558">
    <property type="entry name" value="crotonase-like"/>
    <property type="match status" value="1"/>
</dbReference>
<accession>A0A438N8V9</accession>
<dbReference type="Pfam" id="PF00378">
    <property type="entry name" value="ECH_1"/>
    <property type="match status" value="1"/>
</dbReference>
<dbReference type="AlphaFoldDB" id="A0A438N8V9"/>
<evidence type="ECO:0000313" key="4">
    <source>
        <dbReference type="EMBL" id="RVX72061.1"/>
    </source>
</evidence>